<accession>A0A0M2HJU4</accession>
<feature type="transmembrane region" description="Helical" evidence="11">
    <location>
        <begin position="296"/>
        <end position="318"/>
    </location>
</feature>
<dbReference type="PROSITE" id="PS50893">
    <property type="entry name" value="ABC_TRANSPORTER_2"/>
    <property type="match status" value="1"/>
</dbReference>
<feature type="transmembrane region" description="Helical" evidence="11">
    <location>
        <begin position="36"/>
        <end position="53"/>
    </location>
</feature>
<dbReference type="InterPro" id="IPR017871">
    <property type="entry name" value="ABC_transporter-like_CS"/>
</dbReference>
<keyword evidence="4" id="KW-0997">Cell inner membrane</keyword>
<comment type="similarity">
    <text evidence="10">Belongs to the ABC transporter superfamily. Siderophore-Fe(3+) uptake transporter (SIUT) (TC 3.A.1.21) family.</text>
</comment>
<gene>
    <name evidence="14" type="ORF">RS82_00766</name>
</gene>
<keyword evidence="5 11" id="KW-0812">Transmembrane</keyword>
<dbReference type="CDD" id="cd07346">
    <property type="entry name" value="ABC_6TM_exporters"/>
    <property type="match status" value="1"/>
</dbReference>
<evidence type="ECO:0000256" key="7">
    <source>
        <dbReference type="ARBA" id="ARBA00022840"/>
    </source>
</evidence>
<evidence type="ECO:0000259" key="12">
    <source>
        <dbReference type="PROSITE" id="PS50893"/>
    </source>
</evidence>
<evidence type="ECO:0000256" key="4">
    <source>
        <dbReference type="ARBA" id="ARBA00022519"/>
    </source>
</evidence>
<reference evidence="14 15" key="1">
    <citation type="submission" date="2015-02" db="EMBL/GenBank/DDBJ databases">
        <title>Draft genome sequences of ten Microbacterium spp. with emphasis on heavy metal contaminated environments.</title>
        <authorList>
            <person name="Corretto E."/>
        </authorList>
    </citation>
    <scope>NUCLEOTIDE SEQUENCE [LARGE SCALE GENOMIC DNA]</scope>
    <source>
        <strain evidence="14 15">DSM 8608</strain>
    </source>
</reference>
<comment type="subcellular location">
    <subcellularLocation>
        <location evidence="1">Cell inner membrane</location>
        <topology evidence="1">Multi-pass membrane protein</topology>
    </subcellularLocation>
</comment>
<dbReference type="SUPFAM" id="SSF52540">
    <property type="entry name" value="P-loop containing nucleoside triphosphate hydrolases"/>
    <property type="match status" value="1"/>
</dbReference>
<dbReference type="SMART" id="SM00382">
    <property type="entry name" value="AAA"/>
    <property type="match status" value="1"/>
</dbReference>
<dbReference type="Proteomes" id="UP000034098">
    <property type="component" value="Unassembled WGS sequence"/>
</dbReference>
<dbReference type="GO" id="GO:0140359">
    <property type="term" value="F:ABC-type transporter activity"/>
    <property type="evidence" value="ECO:0007669"/>
    <property type="project" value="InterPro"/>
</dbReference>
<evidence type="ECO:0000256" key="11">
    <source>
        <dbReference type="SAM" id="Phobius"/>
    </source>
</evidence>
<feature type="domain" description="ABC transporter" evidence="12">
    <location>
        <begin position="354"/>
        <end position="589"/>
    </location>
</feature>
<dbReference type="OrthoDB" id="9806127at2"/>
<evidence type="ECO:0000313" key="14">
    <source>
        <dbReference type="EMBL" id="KJL44594.1"/>
    </source>
</evidence>
<dbReference type="GO" id="GO:0005886">
    <property type="term" value="C:plasma membrane"/>
    <property type="evidence" value="ECO:0007669"/>
    <property type="project" value="UniProtKB-SubCell"/>
</dbReference>
<dbReference type="Gene3D" id="3.40.50.300">
    <property type="entry name" value="P-loop containing nucleotide triphosphate hydrolases"/>
    <property type="match status" value="1"/>
</dbReference>
<dbReference type="Pfam" id="PF00664">
    <property type="entry name" value="ABC_membrane"/>
    <property type="match status" value="1"/>
</dbReference>
<dbReference type="PROSITE" id="PS00211">
    <property type="entry name" value="ABC_TRANSPORTER_1"/>
    <property type="match status" value="1"/>
</dbReference>
<organism evidence="14 15">
    <name type="scientific">Microbacterium trichothecenolyticum</name>
    <name type="common">Aureobacterium trichothecenolyticum</name>
    <dbReference type="NCBI Taxonomy" id="69370"/>
    <lineage>
        <taxon>Bacteria</taxon>
        <taxon>Bacillati</taxon>
        <taxon>Actinomycetota</taxon>
        <taxon>Actinomycetes</taxon>
        <taxon>Micrococcales</taxon>
        <taxon>Microbacteriaceae</taxon>
        <taxon>Microbacterium</taxon>
    </lineage>
</organism>
<protein>
    <submittedName>
        <fullName evidence="14">Putative multidrug export ATP-binding/permease protein</fullName>
        <ecNumber evidence="14">3.6.3.-</ecNumber>
    </submittedName>
</protein>
<dbReference type="GO" id="GO:0005524">
    <property type="term" value="F:ATP binding"/>
    <property type="evidence" value="ECO:0007669"/>
    <property type="project" value="UniProtKB-KW"/>
</dbReference>
<dbReference type="Pfam" id="PF00005">
    <property type="entry name" value="ABC_tran"/>
    <property type="match status" value="1"/>
</dbReference>
<keyword evidence="6" id="KW-0547">Nucleotide-binding</keyword>
<evidence type="ECO:0000256" key="5">
    <source>
        <dbReference type="ARBA" id="ARBA00022692"/>
    </source>
</evidence>
<dbReference type="SUPFAM" id="SSF90123">
    <property type="entry name" value="ABC transporter transmembrane region"/>
    <property type="match status" value="1"/>
</dbReference>
<dbReference type="GO" id="GO:0016887">
    <property type="term" value="F:ATP hydrolysis activity"/>
    <property type="evidence" value="ECO:0007669"/>
    <property type="project" value="InterPro"/>
</dbReference>
<dbReference type="EC" id="3.6.3.-" evidence="14"/>
<dbReference type="PANTHER" id="PTHR24221:SF654">
    <property type="entry name" value="ATP-BINDING CASSETTE SUB-FAMILY B MEMBER 6"/>
    <property type="match status" value="1"/>
</dbReference>
<proteinExistence type="inferred from homology"/>
<evidence type="ECO:0000256" key="8">
    <source>
        <dbReference type="ARBA" id="ARBA00022989"/>
    </source>
</evidence>
<evidence type="ECO:0000256" key="6">
    <source>
        <dbReference type="ARBA" id="ARBA00022741"/>
    </source>
</evidence>
<keyword evidence="2" id="KW-0813">Transport</keyword>
<dbReference type="FunFam" id="3.40.50.300:FF:000221">
    <property type="entry name" value="Multidrug ABC transporter ATP-binding protein"/>
    <property type="match status" value="1"/>
</dbReference>
<sequence>MTQKAFTGAIRIISIAQNPRPGRSVLKLLARRPGRMTVAILAFACKEIPLWFLPVVTAKIIDIVATGGEVSTVLIWFSVAAVLLVQNYPMHIVYTRNFMTVVRDTGADLRNALAARLQSLSIGYHTRVSSSIVQTKVVRDVENIELMLQQVTHPLLSATMVMIGAISMTAITVPQFLPVYALAIPIAIGIRYGLRNRSRERNEVFRREVETLSARVGEMASLIPVTRAHGLEQTAVTRVASGADGVRRAGLHLDMLNGHVASISWVAMQLLGVGCLVLAAVFSLTGLLPITPGEVVLLSTYFTLLTGGLTQLLMLIPVGARGLESMRSISEVLQEPDLEQNEGKRAALHVGGHLELQHVSHRYDEAERDAVHDISLDISPGETVAFVGSSGSGKSTMLNLVLGFVRPTAGRILLDGVDMQDLDLRTVRQWVSVVPQESVLFEGTIRENIAYGLDDVSDDRLRAALRDANAAEFVDRLPDGWDTVVGERGARLSGGQRQRLAIARALVRDPRILLLDEATSALDPESEELVKEALNRLMKGRTTLVVAHRLSTIRQADRIVVLEHGEVIEVGGHDALVAAGGRYAHLHATQAGLPR</sequence>
<feature type="domain" description="ABC transmembrane type-1" evidence="13">
    <location>
        <begin position="52"/>
        <end position="321"/>
    </location>
</feature>
<dbReference type="PROSITE" id="PS50929">
    <property type="entry name" value="ABC_TM1F"/>
    <property type="match status" value="1"/>
</dbReference>
<dbReference type="InterPro" id="IPR039421">
    <property type="entry name" value="Type_1_exporter"/>
</dbReference>
<keyword evidence="7 14" id="KW-0067">ATP-binding</keyword>
<dbReference type="GO" id="GO:0034040">
    <property type="term" value="F:ATPase-coupled lipid transmembrane transporter activity"/>
    <property type="evidence" value="ECO:0007669"/>
    <property type="project" value="TreeGrafter"/>
</dbReference>
<dbReference type="PANTHER" id="PTHR24221">
    <property type="entry name" value="ATP-BINDING CASSETTE SUB-FAMILY B"/>
    <property type="match status" value="1"/>
</dbReference>
<dbReference type="Gene3D" id="1.20.1560.10">
    <property type="entry name" value="ABC transporter type 1, transmembrane domain"/>
    <property type="match status" value="1"/>
</dbReference>
<comment type="caution">
    <text evidence="14">The sequence shown here is derived from an EMBL/GenBank/DDBJ whole genome shotgun (WGS) entry which is preliminary data.</text>
</comment>
<keyword evidence="15" id="KW-1185">Reference proteome</keyword>
<keyword evidence="14" id="KW-0378">Hydrolase</keyword>
<dbReference type="RefSeq" id="WP_045297010.1">
    <property type="nucleotide sequence ID" value="NZ_JYJA01000025.1"/>
</dbReference>
<feature type="transmembrane region" description="Helical" evidence="11">
    <location>
        <begin position="154"/>
        <end position="171"/>
    </location>
</feature>
<name>A0A0M2HJU4_MICTR</name>
<dbReference type="AlphaFoldDB" id="A0A0M2HJU4"/>
<dbReference type="EMBL" id="JYJA01000025">
    <property type="protein sequence ID" value="KJL44594.1"/>
    <property type="molecule type" value="Genomic_DNA"/>
</dbReference>
<evidence type="ECO:0000259" key="13">
    <source>
        <dbReference type="PROSITE" id="PS50929"/>
    </source>
</evidence>
<evidence type="ECO:0000256" key="1">
    <source>
        <dbReference type="ARBA" id="ARBA00004429"/>
    </source>
</evidence>
<dbReference type="PATRIC" id="fig|69370.6.peg.790"/>
<dbReference type="InterPro" id="IPR036640">
    <property type="entry name" value="ABC1_TM_sf"/>
</dbReference>
<keyword evidence="8 11" id="KW-1133">Transmembrane helix</keyword>
<evidence type="ECO:0000256" key="9">
    <source>
        <dbReference type="ARBA" id="ARBA00023136"/>
    </source>
</evidence>
<dbReference type="InterPro" id="IPR027417">
    <property type="entry name" value="P-loop_NTPase"/>
</dbReference>
<dbReference type="InterPro" id="IPR011527">
    <property type="entry name" value="ABC1_TM_dom"/>
</dbReference>
<evidence type="ECO:0000313" key="15">
    <source>
        <dbReference type="Proteomes" id="UP000034098"/>
    </source>
</evidence>
<evidence type="ECO:0000256" key="10">
    <source>
        <dbReference type="ARBA" id="ARBA00023455"/>
    </source>
</evidence>
<feature type="transmembrane region" description="Helical" evidence="11">
    <location>
        <begin position="73"/>
        <end position="94"/>
    </location>
</feature>
<keyword evidence="3" id="KW-1003">Cell membrane</keyword>
<dbReference type="InterPro" id="IPR003593">
    <property type="entry name" value="AAA+_ATPase"/>
</dbReference>
<evidence type="ECO:0000256" key="3">
    <source>
        <dbReference type="ARBA" id="ARBA00022475"/>
    </source>
</evidence>
<dbReference type="InterPro" id="IPR003439">
    <property type="entry name" value="ABC_transporter-like_ATP-bd"/>
</dbReference>
<feature type="transmembrane region" description="Helical" evidence="11">
    <location>
        <begin position="265"/>
        <end position="290"/>
    </location>
</feature>
<evidence type="ECO:0000256" key="2">
    <source>
        <dbReference type="ARBA" id="ARBA00022448"/>
    </source>
</evidence>
<keyword evidence="9 11" id="KW-0472">Membrane</keyword>